<feature type="transmembrane region" description="Helical" evidence="2">
    <location>
        <begin position="12"/>
        <end position="31"/>
    </location>
</feature>
<reference evidence="3 4" key="1">
    <citation type="submission" date="2018-08" db="EMBL/GenBank/DDBJ databases">
        <title>Comamonas testosteroni strain SWCO2.</title>
        <authorList>
            <person name="Jiang N."/>
            <person name="Zhang X.Z."/>
        </authorList>
    </citation>
    <scope>NUCLEOTIDE SEQUENCE [LARGE SCALE GENOMIC DNA]</scope>
    <source>
        <strain evidence="3 4">SWCO2</strain>
    </source>
</reference>
<feature type="region of interest" description="Disordered" evidence="1">
    <location>
        <begin position="44"/>
        <end position="69"/>
    </location>
</feature>
<accession>A0A373FIZ8</accession>
<sequence length="277" mass="30028">MPTEKRTFLQPGNTAAVMAAVLLMALGYAGWNVVQQVRLAPSSVPPSTVAASRSAHTDPGARQKANTLASGPRWGELSRHQREILEPLQERWPMIGVGQKRRWMALADGFDKLSEREQEKLRSRMESWSSLSAAQRNQARLNFAITNKLATDKQAQWEAYQALSDEEKRLLAARAAPKVVTAAPAIKPVPPKKLARIPAATATPGNVPNLPKIPPSTIHHPPPPVPATPAMVETHPIRTPSIIVETAPVDIPRATPTTLPPLDAPTQDSHPASHQGN</sequence>
<feature type="region of interest" description="Disordered" evidence="1">
    <location>
        <begin position="201"/>
        <end position="221"/>
    </location>
</feature>
<evidence type="ECO:0000313" key="4">
    <source>
        <dbReference type="Proteomes" id="UP000261948"/>
    </source>
</evidence>
<keyword evidence="2" id="KW-0472">Membrane</keyword>
<dbReference type="AlphaFoldDB" id="A0A373FIZ8"/>
<evidence type="ECO:0000256" key="2">
    <source>
        <dbReference type="SAM" id="Phobius"/>
    </source>
</evidence>
<keyword evidence="4" id="KW-1185">Reference proteome</keyword>
<proteinExistence type="predicted"/>
<dbReference type="Proteomes" id="UP000261948">
    <property type="component" value="Unassembled WGS sequence"/>
</dbReference>
<feature type="region of interest" description="Disordered" evidence="1">
    <location>
        <begin position="244"/>
        <end position="277"/>
    </location>
</feature>
<dbReference type="InterPro" id="IPR021455">
    <property type="entry name" value="DUF3106"/>
</dbReference>
<dbReference type="Pfam" id="PF11304">
    <property type="entry name" value="DUF3106"/>
    <property type="match status" value="1"/>
</dbReference>
<keyword evidence="2" id="KW-0812">Transmembrane</keyword>
<feature type="compositionally biased region" description="Low complexity" evidence="1">
    <location>
        <begin position="44"/>
        <end position="54"/>
    </location>
</feature>
<protein>
    <submittedName>
        <fullName evidence="3">DUF3106 domain-containing protein</fullName>
    </submittedName>
</protein>
<dbReference type="EMBL" id="QURR01000016">
    <property type="protein sequence ID" value="RGE44121.1"/>
    <property type="molecule type" value="Genomic_DNA"/>
</dbReference>
<gene>
    <name evidence="3" type="ORF">DZC30_13855</name>
</gene>
<comment type="caution">
    <text evidence="3">The sequence shown here is derived from an EMBL/GenBank/DDBJ whole genome shotgun (WGS) entry which is preliminary data.</text>
</comment>
<organism evidence="3 4">
    <name type="scientific">Comamonas testosteroni</name>
    <name type="common">Pseudomonas testosteroni</name>
    <dbReference type="NCBI Taxonomy" id="285"/>
    <lineage>
        <taxon>Bacteria</taxon>
        <taxon>Pseudomonadati</taxon>
        <taxon>Pseudomonadota</taxon>
        <taxon>Betaproteobacteria</taxon>
        <taxon>Burkholderiales</taxon>
        <taxon>Comamonadaceae</taxon>
        <taxon>Comamonas</taxon>
    </lineage>
</organism>
<name>A0A373FIZ8_COMTE</name>
<keyword evidence="2" id="KW-1133">Transmembrane helix</keyword>
<evidence type="ECO:0000256" key="1">
    <source>
        <dbReference type="SAM" id="MobiDB-lite"/>
    </source>
</evidence>
<dbReference type="OrthoDB" id="9796567at2"/>
<evidence type="ECO:0000313" key="3">
    <source>
        <dbReference type="EMBL" id="RGE44121.1"/>
    </source>
</evidence>
<feature type="compositionally biased region" description="Polar residues" evidence="1">
    <location>
        <begin position="267"/>
        <end position="277"/>
    </location>
</feature>